<evidence type="ECO:0000256" key="10">
    <source>
        <dbReference type="ARBA" id="ARBA00077188"/>
    </source>
</evidence>
<dbReference type="GO" id="GO:0005829">
    <property type="term" value="C:cytosol"/>
    <property type="evidence" value="ECO:0007669"/>
    <property type="project" value="UniProtKB-ARBA"/>
</dbReference>
<reference evidence="13" key="1">
    <citation type="submission" date="2025-08" db="UniProtKB">
        <authorList>
            <consortium name="Ensembl"/>
        </authorList>
    </citation>
    <scope>IDENTIFICATION</scope>
</reference>
<dbReference type="InterPro" id="IPR002913">
    <property type="entry name" value="START_lipid-bd_dom"/>
</dbReference>
<dbReference type="PANTHER" id="PTHR19308">
    <property type="entry name" value="PHOSPHATIDYLCHOLINE TRANSFER PROTEIN"/>
    <property type="match status" value="1"/>
</dbReference>
<accession>A0A8D0GT69</accession>
<sequence>MELPELEGFSEEQFQAAWLELGQPAPAAGGAWQLLVESMGIRIYRLYDEQSGLYEYKIFGGLVDCSPELCANVYMDLDYRKQWDSYVKELCEETHDGQTVIYWEVKYPFPLSNRDYVYIRERRDVDVDGRKICVILAKSTSVPQCPEKSGIIRVKSYKQSVAIESDGKAGSQVYMYYYDNPGGMIPSWLVNWAAKSGVPNFLKDMQKACLNYCRKTKDGSSDLSG</sequence>
<dbReference type="FunFam" id="3.30.530.20:FF:000017">
    <property type="entry name" value="Phosphatidylcholine transfer protein, putative"/>
    <property type="match status" value="1"/>
</dbReference>
<evidence type="ECO:0000256" key="3">
    <source>
        <dbReference type="ARBA" id="ARBA00022490"/>
    </source>
</evidence>
<gene>
    <name evidence="13" type="primary">PCTP</name>
</gene>
<dbReference type="GO" id="GO:0031210">
    <property type="term" value="F:phosphatidylcholine binding"/>
    <property type="evidence" value="ECO:0007669"/>
    <property type="project" value="Ensembl"/>
</dbReference>
<dbReference type="Pfam" id="PF01852">
    <property type="entry name" value="START"/>
    <property type="match status" value="1"/>
</dbReference>
<evidence type="ECO:0000256" key="4">
    <source>
        <dbReference type="ARBA" id="ARBA00022553"/>
    </source>
</evidence>
<dbReference type="Gene3D" id="3.30.530.20">
    <property type="match status" value="1"/>
</dbReference>
<evidence type="ECO:0000313" key="14">
    <source>
        <dbReference type="Proteomes" id="UP000694392"/>
    </source>
</evidence>
<dbReference type="PANTHER" id="PTHR19308:SF39">
    <property type="entry name" value="PHOSPHATIDYLCHOLINE TRANSFER PROTEIN"/>
    <property type="match status" value="1"/>
</dbReference>
<feature type="domain" description="START" evidence="12">
    <location>
        <begin position="32"/>
        <end position="214"/>
    </location>
</feature>
<dbReference type="GO" id="GO:0008525">
    <property type="term" value="F:phosphatidylcholine transporter activity"/>
    <property type="evidence" value="ECO:0007669"/>
    <property type="project" value="Ensembl"/>
</dbReference>
<proteinExistence type="predicted"/>
<evidence type="ECO:0000256" key="1">
    <source>
        <dbReference type="ARBA" id="ARBA00004496"/>
    </source>
</evidence>
<dbReference type="GeneTree" id="ENSGT00940000156843"/>
<comment type="subunit">
    <text evidence="8">Interacts with ACOT13/THEM2.</text>
</comment>
<dbReference type="AlphaFoldDB" id="A0A8D0GT69"/>
<keyword evidence="4" id="KW-0597">Phosphoprotein</keyword>
<comment type="subcellular location">
    <subcellularLocation>
        <location evidence="1">Cytoplasm</location>
    </subcellularLocation>
</comment>
<dbReference type="PROSITE" id="PS50848">
    <property type="entry name" value="START"/>
    <property type="match status" value="1"/>
</dbReference>
<dbReference type="OMA" id="DYVYMRE"/>
<dbReference type="Ensembl" id="ENSSPUT00000011606.1">
    <property type="protein sequence ID" value="ENSSPUP00000010883.1"/>
    <property type="gene ID" value="ENSSPUG00000008359.1"/>
</dbReference>
<keyword evidence="7" id="KW-0446">Lipid-binding</keyword>
<evidence type="ECO:0000313" key="13">
    <source>
        <dbReference type="Ensembl" id="ENSSPUP00000010883.1"/>
    </source>
</evidence>
<keyword evidence="5" id="KW-0007">Acetylation</keyword>
<reference evidence="13" key="2">
    <citation type="submission" date="2025-09" db="UniProtKB">
        <authorList>
            <consortium name="Ensembl"/>
        </authorList>
    </citation>
    <scope>IDENTIFICATION</scope>
</reference>
<dbReference type="Proteomes" id="UP000694392">
    <property type="component" value="Unplaced"/>
</dbReference>
<dbReference type="SMART" id="SM00234">
    <property type="entry name" value="START"/>
    <property type="match status" value="1"/>
</dbReference>
<organism evidence="13 14">
    <name type="scientific">Sphenodon punctatus</name>
    <name type="common">Tuatara</name>
    <name type="synonym">Hatteria punctata</name>
    <dbReference type="NCBI Taxonomy" id="8508"/>
    <lineage>
        <taxon>Eukaryota</taxon>
        <taxon>Metazoa</taxon>
        <taxon>Chordata</taxon>
        <taxon>Craniata</taxon>
        <taxon>Vertebrata</taxon>
        <taxon>Euteleostomi</taxon>
        <taxon>Lepidosauria</taxon>
        <taxon>Sphenodontia</taxon>
        <taxon>Sphenodontidae</taxon>
        <taxon>Sphenodon</taxon>
    </lineage>
</organism>
<dbReference type="InterPro" id="IPR051213">
    <property type="entry name" value="START_lipid_transfer"/>
</dbReference>
<keyword evidence="6" id="KW-0445">Lipid transport</keyword>
<dbReference type="SUPFAM" id="SSF55961">
    <property type="entry name" value="Bet v1-like"/>
    <property type="match status" value="1"/>
</dbReference>
<protein>
    <recommendedName>
        <fullName evidence="9">Phosphatidylcholine transfer protein</fullName>
    </recommendedName>
    <alternativeName>
        <fullName evidence="11">START domain-containing protein 2</fullName>
    </alternativeName>
    <alternativeName>
        <fullName evidence="10">StAR-related lipid transfer protein 2</fullName>
    </alternativeName>
</protein>
<keyword evidence="2" id="KW-0813">Transport</keyword>
<evidence type="ECO:0000256" key="2">
    <source>
        <dbReference type="ARBA" id="ARBA00022448"/>
    </source>
</evidence>
<evidence type="ECO:0000256" key="6">
    <source>
        <dbReference type="ARBA" id="ARBA00023055"/>
    </source>
</evidence>
<evidence type="ECO:0000256" key="7">
    <source>
        <dbReference type="ARBA" id="ARBA00023121"/>
    </source>
</evidence>
<keyword evidence="14" id="KW-1185">Reference proteome</keyword>
<dbReference type="InterPro" id="IPR023393">
    <property type="entry name" value="START-like_dom_sf"/>
</dbReference>
<keyword evidence="3" id="KW-0963">Cytoplasm</keyword>
<evidence type="ECO:0000256" key="5">
    <source>
        <dbReference type="ARBA" id="ARBA00022990"/>
    </source>
</evidence>
<evidence type="ECO:0000256" key="11">
    <source>
        <dbReference type="ARBA" id="ARBA00079049"/>
    </source>
</evidence>
<evidence type="ECO:0000259" key="12">
    <source>
        <dbReference type="PROSITE" id="PS50848"/>
    </source>
</evidence>
<evidence type="ECO:0000256" key="8">
    <source>
        <dbReference type="ARBA" id="ARBA00063535"/>
    </source>
</evidence>
<evidence type="ECO:0000256" key="9">
    <source>
        <dbReference type="ARBA" id="ARBA00069061"/>
    </source>
</evidence>
<name>A0A8D0GT69_SPHPU</name>